<dbReference type="EMBL" id="FMHY01000002">
    <property type="protein sequence ID" value="SCL58474.1"/>
    <property type="molecule type" value="Genomic_DNA"/>
</dbReference>
<feature type="region of interest" description="Disordered" evidence="1">
    <location>
        <begin position="65"/>
        <end position="84"/>
    </location>
</feature>
<gene>
    <name evidence="2" type="ORF">GA0070604_3841</name>
</gene>
<proteinExistence type="predicted"/>
<keyword evidence="3" id="KW-1185">Reference proteome</keyword>
<name>A0A1C6UWN9_9ACTN</name>
<evidence type="ECO:0000256" key="1">
    <source>
        <dbReference type="SAM" id="MobiDB-lite"/>
    </source>
</evidence>
<evidence type="ECO:0000313" key="3">
    <source>
        <dbReference type="Proteomes" id="UP000199696"/>
    </source>
</evidence>
<feature type="region of interest" description="Disordered" evidence="1">
    <location>
        <begin position="30"/>
        <end position="51"/>
    </location>
</feature>
<protein>
    <submittedName>
        <fullName evidence="2">Uncharacterized protein</fullName>
    </submittedName>
</protein>
<accession>A0A1C6UWN9</accession>
<reference evidence="3" key="1">
    <citation type="submission" date="2016-06" db="EMBL/GenBank/DDBJ databases">
        <authorList>
            <person name="Varghese N."/>
            <person name="Submissions Spin"/>
        </authorList>
    </citation>
    <scope>NUCLEOTIDE SEQUENCE [LARGE SCALE GENOMIC DNA]</scope>
    <source>
        <strain evidence="3">DSM 44814</strain>
    </source>
</reference>
<dbReference type="Proteomes" id="UP000199696">
    <property type="component" value="Unassembled WGS sequence"/>
</dbReference>
<organism evidence="2 3">
    <name type="scientific">Micromonospora eburnea</name>
    <dbReference type="NCBI Taxonomy" id="227316"/>
    <lineage>
        <taxon>Bacteria</taxon>
        <taxon>Bacillati</taxon>
        <taxon>Actinomycetota</taxon>
        <taxon>Actinomycetes</taxon>
        <taxon>Micromonosporales</taxon>
        <taxon>Micromonosporaceae</taxon>
        <taxon>Micromonospora</taxon>
    </lineage>
</organism>
<sequence>MGVVAGAEARDPLGLGDAELRGVVPVRSEAGRDEGVAEARTVGDPSGARVGGGCQAGLAEGSMKGRMVSGRAGPPAKLTPTITV</sequence>
<evidence type="ECO:0000313" key="2">
    <source>
        <dbReference type="EMBL" id="SCL58474.1"/>
    </source>
</evidence>
<dbReference type="AlphaFoldDB" id="A0A1C6UWN9"/>